<comment type="subcellular location">
    <subcellularLocation>
        <location evidence="1">Cell membrane</location>
    </subcellularLocation>
</comment>
<dbReference type="Pfam" id="PF25944">
    <property type="entry name" value="Beta-barrel_RND"/>
    <property type="match status" value="1"/>
</dbReference>
<dbReference type="InterPro" id="IPR058626">
    <property type="entry name" value="MdtA-like_b-barrel"/>
</dbReference>
<name>A0A2W5H961_9BACT</name>
<dbReference type="SUPFAM" id="SSF111369">
    <property type="entry name" value="HlyD-like secretion proteins"/>
    <property type="match status" value="1"/>
</dbReference>
<gene>
    <name evidence="10" type="ORF">DI586_09365</name>
</gene>
<evidence type="ECO:0000256" key="1">
    <source>
        <dbReference type="ARBA" id="ARBA00004236"/>
    </source>
</evidence>
<evidence type="ECO:0000259" key="7">
    <source>
        <dbReference type="Pfam" id="PF25917"/>
    </source>
</evidence>
<evidence type="ECO:0000313" key="11">
    <source>
        <dbReference type="Proteomes" id="UP000249739"/>
    </source>
</evidence>
<dbReference type="PANTHER" id="PTHR30469:SF33">
    <property type="entry name" value="SLR1207 PROTEIN"/>
    <property type="match status" value="1"/>
</dbReference>
<evidence type="ECO:0000313" key="10">
    <source>
        <dbReference type="EMBL" id="PZP54606.1"/>
    </source>
</evidence>
<dbReference type="AlphaFoldDB" id="A0A2W5H961"/>
<proteinExistence type="inferred from homology"/>
<dbReference type="Pfam" id="PF25917">
    <property type="entry name" value="BSH_RND"/>
    <property type="match status" value="1"/>
</dbReference>
<sequence length="340" mass="37095">EVITSQGKLEAKEYVDVGSPVSGQLKKLHVELGDVVKEGDLIAEIDPKIYESQVEATQARLKTLAAQKREQAALVEQAKQKFDRNQTLFKADAISKEVFQDAQTALNVANAQIASIDAQIEEANSSLQETQTNLGFTKIFAPMAGTVVSQTSREGQTLNANQAAPVIVQVADLDILTVRAQVAEADIMNIKVGMPAYFTILGSQDRKWNGTVRQILPTPDVVNDVVLYNVLIDVDNKDRQLMLNMSTQMFFEVGKAENVPVIPVGALGKRLEDKDSETGQAYTVKVSSSGKIEDREIYIGLMDRTNAEVKSGLKPGEKVAEASVTAKSSDTKQPARMPRF</sequence>
<reference evidence="10 11" key="1">
    <citation type="submission" date="2017-08" db="EMBL/GenBank/DDBJ databases">
        <title>Infants hospitalized years apart are colonized by the same room-sourced microbial strains.</title>
        <authorList>
            <person name="Brooks B."/>
            <person name="Olm M.R."/>
            <person name="Firek B.A."/>
            <person name="Baker R."/>
            <person name="Thomas B.C."/>
            <person name="Morowitz M.J."/>
            <person name="Banfield J.F."/>
        </authorList>
    </citation>
    <scope>NUCLEOTIDE SEQUENCE [LARGE SCALE GENOMIC DNA]</scope>
    <source>
        <strain evidence="10">S2_006_000_R2_64</strain>
    </source>
</reference>
<dbReference type="InterPro" id="IPR006143">
    <property type="entry name" value="RND_pump_MFP"/>
</dbReference>
<evidence type="ECO:0000259" key="8">
    <source>
        <dbReference type="Pfam" id="PF25944"/>
    </source>
</evidence>
<dbReference type="Gene3D" id="2.40.50.100">
    <property type="match status" value="1"/>
</dbReference>
<dbReference type="InterPro" id="IPR058627">
    <property type="entry name" value="MdtA-like_C"/>
</dbReference>
<dbReference type="GO" id="GO:0015562">
    <property type="term" value="F:efflux transmembrane transporter activity"/>
    <property type="evidence" value="ECO:0007669"/>
    <property type="project" value="TreeGrafter"/>
</dbReference>
<feature type="domain" description="Multidrug resistance protein MdtA-like C-terminal permuted SH3" evidence="9">
    <location>
        <begin position="258"/>
        <end position="319"/>
    </location>
</feature>
<dbReference type="PANTHER" id="PTHR30469">
    <property type="entry name" value="MULTIDRUG RESISTANCE PROTEIN MDTA"/>
    <property type="match status" value="1"/>
</dbReference>
<dbReference type="EMBL" id="QFOT01000123">
    <property type="protein sequence ID" value="PZP54606.1"/>
    <property type="molecule type" value="Genomic_DNA"/>
</dbReference>
<comment type="caution">
    <text evidence="10">The sequence shown here is derived from an EMBL/GenBank/DDBJ whole genome shotgun (WGS) entry which is preliminary data.</text>
</comment>
<dbReference type="GO" id="GO:1990195">
    <property type="term" value="C:macrolide transmembrane transporter complex"/>
    <property type="evidence" value="ECO:0007669"/>
    <property type="project" value="InterPro"/>
</dbReference>
<accession>A0A2W5H961</accession>
<feature type="domain" description="Multidrug resistance protein MdtA-like barrel-sandwich hybrid" evidence="7">
    <location>
        <begin position="14"/>
        <end position="168"/>
    </location>
</feature>
<feature type="domain" description="Multidrug resistance protein MdtA-like beta-barrel" evidence="8">
    <location>
        <begin position="177"/>
        <end position="253"/>
    </location>
</feature>
<feature type="coiled-coil region" evidence="5">
    <location>
        <begin position="106"/>
        <end position="133"/>
    </location>
</feature>
<feature type="region of interest" description="Disordered" evidence="6">
    <location>
        <begin position="311"/>
        <end position="340"/>
    </location>
</feature>
<dbReference type="GO" id="GO:0030313">
    <property type="term" value="C:cell envelope"/>
    <property type="evidence" value="ECO:0007669"/>
    <property type="project" value="UniProtKB-SubCell"/>
</dbReference>
<comment type="similarity">
    <text evidence="2">Belongs to the membrane fusion protein (MFP) (TC 8.A.1) family.</text>
</comment>
<dbReference type="GO" id="GO:0019898">
    <property type="term" value="C:extrinsic component of membrane"/>
    <property type="evidence" value="ECO:0007669"/>
    <property type="project" value="InterPro"/>
</dbReference>
<dbReference type="InterPro" id="IPR058625">
    <property type="entry name" value="MdtA-like_BSH"/>
</dbReference>
<evidence type="ECO:0000256" key="3">
    <source>
        <dbReference type="ARBA" id="ARBA00022448"/>
    </source>
</evidence>
<keyword evidence="4 5" id="KW-0175">Coiled coil</keyword>
<dbReference type="Proteomes" id="UP000249739">
    <property type="component" value="Unassembled WGS sequence"/>
</dbReference>
<evidence type="ECO:0000256" key="4">
    <source>
        <dbReference type="ARBA" id="ARBA00023054"/>
    </source>
</evidence>
<dbReference type="GO" id="GO:1990281">
    <property type="term" value="C:efflux pump complex"/>
    <property type="evidence" value="ECO:0007669"/>
    <property type="project" value="TreeGrafter"/>
</dbReference>
<dbReference type="Gene3D" id="6.10.140.1990">
    <property type="match status" value="1"/>
</dbReference>
<protein>
    <submittedName>
        <fullName evidence="10">Efflux RND transporter periplasmic adaptor subunit</fullName>
    </submittedName>
</protein>
<keyword evidence="3" id="KW-0813">Transport</keyword>
<evidence type="ECO:0000259" key="9">
    <source>
        <dbReference type="Pfam" id="PF25967"/>
    </source>
</evidence>
<dbReference type="NCBIfam" id="TIGR01730">
    <property type="entry name" value="RND_mfp"/>
    <property type="match status" value="1"/>
</dbReference>
<dbReference type="Pfam" id="PF25967">
    <property type="entry name" value="RND-MFP_C"/>
    <property type="match status" value="1"/>
</dbReference>
<feature type="non-terminal residue" evidence="10">
    <location>
        <position position="1"/>
    </location>
</feature>
<dbReference type="GO" id="GO:1990961">
    <property type="term" value="P:xenobiotic detoxification by transmembrane export across the plasma membrane"/>
    <property type="evidence" value="ECO:0007669"/>
    <property type="project" value="InterPro"/>
</dbReference>
<dbReference type="Gene3D" id="2.40.30.170">
    <property type="match status" value="1"/>
</dbReference>
<dbReference type="InterPro" id="IPR030190">
    <property type="entry name" value="MacA_alpha-hairpin_sf"/>
</dbReference>
<evidence type="ECO:0000256" key="5">
    <source>
        <dbReference type="SAM" id="Coils"/>
    </source>
</evidence>
<evidence type="ECO:0000256" key="6">
    <source>
        <dbReference type="SAM" id="MobiDB-lite"/>
    </source>
</evidence>
<organism evidence="10 11">
    <name type="scientific">Micavibrio aeruginosavorus</name>
    <dbReference type="NCBI Taxonomy" id="349221"/>
    <lineage>
        <taxon>Bacteria</taxon>
        <taxon>Pseudomonadati</taxon>
        <taxon>Bdellovibrionota</taxon>
        <taxon>Bdellovibrionia</taxon>
        <taxon>Bdellovibrionales</taxon>
        <taxon>Pseudobdellovibrionaceae</taxon>
        <taxon>Micavibrio</taxon>
    </lineage>
</organism>
<dbReference type="Gene3D" id="6.20.50.140">
    <property type="match status" value="1"/>
</dbReference>
<evidence type="ECO:0000256" key="2">
    <source>
        <dbReference type="ARBA" id="ARBA00009477"/>
    </source>
</evidence>